<dbReference type="AlphaFoldDB" id="A0A8K0TL89"/>
<proteinExistence type="predicted"/>
<keyword evidence="4" id="KW-1185">Reference proteome</keyword>
<dbReference type="Proteomes" id="UP000813385">
    <property type="component" value="Unassembled WGS sequence"/>
</dbReference>
<dbReference type="EMBL" id="JAGPXD010000002">
    <property type="protein sequence ID" value="KAH7368423.1"/>
    <property type="molecule type" value="Genomic_DNA"/>
</dbReference>
<organism evidence="3 4">
    <name type="scientific">Plectosphaerella cucumerina</name>
    <dbReference type="NCBI Taxonomy" id="40658"/>
    <lineage>
        <taxon>Eukaryota</taxon>
        <taxon>Fungi</taxon>
        <taxon>Dikarya</taxon>
        <taxon>Ascomycota</taxon>
        <taxon>Pezizomycotina</taxon>
        <taxon>Sordariomycetes</taxon>
        <taxon>Hypocreomycetidae</taxon>
        <taxon>Glomerellales</taxon>
        <taxon>Plectosphaerellaceae</taxon>
        <taxon>Plectosphaerella</taxon>
    </lineage>
</organism>
<evidence type="ECO:0000313" key="4">
    <source>
        <dbReference type="Proteomes" id="UP000813385"/>
    </source>
</evidence>
<feature type="signal peptide" evidence="2">
    <location>
        <begin position="1"/>
        <end position="17"/>
    </location>
</feature>
<feature type="compositionally biased region" description="Basic and acidic residues" evidence="1">
    <location>
        <begin position="65"/>
        <end position="77"/>
    </location>
</feature>
<feature type="region of interest" description="Disordered" evidence="1">
    <location>
        <begin position="32"/>
        <end position="121"/>
    </location>
</feature>
<feature type="compositionally biased region" description="Polar residues" evidence="1">
    <location>
        <begin position="34"/>
        <end position="47"/>
    </location>
</feature>
<dbReference type="OrthoDB" id="10660859at2759"/>
<feature type="compositionally biased region" description="Basic residues" evidence="1">
    <location>
        <begin position="54"/>
        <end position="64"/>
    </location>
</feature>
<feature type="compositionally biased region" description="Acidic residues" evidence="1">
    <location>
        <begin position="78"/>
        <end position="91"/>
    </location>
</feature>
<name>A0A8K0TL89_9PEZI</name>
<evidence type="ECO:0000256" key="1">
    <source>
        <dbReference type="SAM" id="MobiDB-lite"/>
    </source>
</evidence>
<feature type="compositionally biased region" description="Low complexity" evidence="1">
    <location>
        <begin position="97"/>
        <end position="108"/>
    </location>
</feature>
<evidence type="ECO:0000313" key="3">
    <source>
        <dbReference type="EMBL" id="KAH7368423.1"/>
    </source>
</evidence>
<gene>
    <name evidence="3" type="ORF">B0T11DRAFT_337589</name>
</gene>
<keyword evidence="2" id="KW-0732">Signal</keyword>
<sequence>MKSSPVVLLSLGLLASATPPGGVLDARAIAPENPSFSSTLESRSDASNVEVGRKAKAKRLRRHKQALERLRQRRAADDTDTDTDHDTDDDEDHRHVTTTSRSTLQTTLKAPSPGPTTWNRDCDTTDTEALGVGSSVTIAATPGPGNDVPALADHELTAAGPGARPEAVGGAVVLAGLVAAAMVL</sequence>
<accession>A0A8K0TL89</accession>
<reference evidence="3" key="1">
    <citation type="journal article" date="2021" name="Nat. Commun.">
        <title>Genetic determinants of endophytism in the Arabidopsis root mycobiome.</title>
        <authorList>
            <person name="Mesny F."/>
            <person name="Miyauchi S."/>
            <person name="Thiergart T."/>
            <person name="Pickel B."/>
            <person name="Atanasova L."/>
            <person name="Karlsson M."/>
            <person name="Huettel B."/>
            <person name="Barry K.W."/>
            <person name="Haridas S."/>
            <person name="Chen C."/>
            <person name="Bauer D."/>
            <person name="Andreopoulos W."/>
            <person name="Pangilinan J."/>
            <person name="LaButti K."/>
            <person name="Riley R."/>
            <person name="Lipzen A."/>
            <person name="Clum A."/>
            <person name="Drula E."/>
            <person name="Henrissat B."/>
            <person name="Kohler A."/>
            <person name="Grigoriev I.V."/>
            <person name="Martin F.M."/>
            <person name="Hacquard S."/>
        </authorList>
    </citation>
    <scope>NUCLEOTIDE SEQUENCE</scope>
    <source>
        <strain evidence="3">MPI-CAGE-AT-0016</strain>
    </source>
</reference>
<evidence type="ECO:0000256" key="2">
    <source>
        <dbReference type="SAM" id="SignalP"/>
    </source>
</evidence>
<protein>
    <submittedName>
        <fullName evidence="3">Uncharacterized protein</fullName>
    </submittedName>
</protein>
<comment type="caution">
    <text evidence="3">The sequence shown here is derived from an EMBL/GenBank/DDBJ whole genome shotgun (WGS) entry which is preliminary data.</text>
</comment>
<feature type="chain" id="PRO_5035444278" evidence="2">
    <location>
        <begin position="18"/>
        <end position="184"/>
    </location>
</feature>